<feature type="region of interest" description="Disordered" evidence="1">
    <location>
        <begin position="187"/>
        <end position="210"/>
    </location>
</feature>
<feature type="compositionally biased region" description="Acidic residues" evidence="1">
    <location>
        <begin position="62"/>
        <end position="75"/>
    </location>
</feature>
<feature type="region of interest" description="Disordered" evidence="1">
    <location>
        <begin position="60"/>
        <end position="83"/>
    </location>
</feature>
<sequence length="210" mass="23860">MINLLPNLTHRVIDLALHECQLEGEFCFKESSNISVCLIEDCLNTTEGFMQHCLMSTKGGEDSEVDSASDPDSEEVSSKTRDRPLTYESYTKALADARKHGRKAKNSKKGMQPWQKWCSQTKNSGNVALMRWTESSEQRGEEGDERVVLVKPLLCRGEKVNKFFKQLDQKIAAERTPQARRQLMRRVVASDPSARTAPVEDNLPPWLFNE</sequence>
<keyword evidence="3" id="KW-1185">Reference proteome</keyword>
<dbReference type="Proteomes" id="UP001174909">
    <property type="component" value="Unassembled WGS sequence"/>
</dbReference>
<proteinExistence type="predicted"/>
<organism evidence="2 3">
    <name type="scientific">Geodia barretti</name>
    <name type="common">Barrett's horny sponge</name>
    <dbReference type="NCBI Taxonomy" id="519541"/>
    <lineage>
        <taxon>Eukaryota</taxon>
        <taxon>Metazoa</taxon>
        <taxon>Porifera</taxon>
        <taxon>Demospongiae</taxon>
        <taxon>Heteroscleromorpha</taxon>
        <taxon>Tetractinellida</taxon>
        <taxon>Astrophorina</taxon>
        <taxon>Geodiidae</taxon>
        <taxon>Geodia</taxon>
    </lineage>
</organism>
<name>A0AA35W4I9_GEOBA</name>
<protein>
    <submittedName>
        <fullName evidence="2">Uncharacterized protein</fullName>
    </submittedName>
</protein>
<accession>A0AA35W4I9</accession>
<gene>
    <name evidence="2" type="ORF">GBAR_LOCUS3312</name>
</gene>
<evidence type="ECO:0000256" key="1">
    <source>
        <dbReference type="SAM" id="MobiDB-lite"/>
    </source>
</evidence>
<dbReference type="EMBL" id="CASHTH010000460">
    <property type="protein sequence ID" value="CAI8002039.1"/>
    <property type="molecule type" value="Genomic_DNA"/>
</dbReference>
<dbReference type="AlphaFoldDB" id="A0AA35W4I9"/>
<reference evidence="2" key="1">
    <citation type="submission" date="2023-03" db="EMBL/GenBank/DDBJ databases">
        <authorList>
            <person name="Steffen K."/>
            <person name="Cardenas P."/>
        </authorList>
    </citation>
    <scope>NUCLEOTIDE SEQUENCE</scope>
</reference>
<evidence type="ECO:0000313" key="3">
    <source>
        <dbReference type="Proteomes" id="UP001174909"/>
    </source>
</evidence>
<evidence type="ECO:0000313" key="2">
    <source>
        <dbReference type="EMBL" id="CAI8002039.1"/>
    </source>
</evidence>
<comment type="caution">
    <text evidence="2">The sequence shown here is derived from an EMBL/GenBank/DDBJ whole genome shotgun (WGS) entry which is preliminary data.</text>
</comment>